<dbReference type="OrthoDB" id="123523at2759"/>
<dbReference type="Pfam" id="PF03033">
    <property type="entry name" value="Glyco_transf_28"/>
    <property type="match status" value="1"/>
</dbReference>
<dbReference type="InterPro" id="IPR050426">
    <property type="entry name" value="Glycosyltransferase_28"/>
</dbReference>
<feature type="region of interest" description="Disordered" evidence="1">
    <location>
        <begin position="78"/>
        <end position="137"/>
    </location>
</feature>
<dbReference type="PANTHER" id="PTHR48050">
    <property type="entry name" value="STEROL 3-BETA-GLUCOSYLTRANSFERASE"/>
    <property type="match status" value="1"/>
</dbReference>
<gene>
    <name evidence="3" type="ORF">PHYBOEH_007606</name>
</gene>
<reference evidence="3" key="1">
    <citation type="submission" date="2021-02" db="EMBL/GenBank/DDBJ databases">
        <authorList>
            <person name="Palmer J.M."/>
        </authorList>
    </citation>
    <scope>NUCLEOTIDE SEQUENCE</scope>
    <source>
        <strain evidence="3">SCRP23</strain>
    </source>
</reference>
<feature type="compositionally biased region" description="Basic and acidic residues" evidence="1">
    <location>
        <begin position="78"/>
        <end position="95"/>
    </location>
</feature>
<dbReference type="PANTHER" id="PTHR48050:SF13">
    <property type="entry name" value="STEROL 3-BETA-GLUCOSYLTRANSFERASE UGT80A2"/>
    <property type="match status" value="1"/>
</dbReference>
<evidence type="ECO:0000313" key="4">
    <source>
        <dbReference type="Proteomes" id="UP000693981"/>
    </source>
</evidence>
<accession>A0A8T1X8Y3</accession>
<dbReference type="AlphaFoldDB" id="A0A8T1X8Y3"/>
<dbReference type="Proteomes" id="UP000693981">
    <property type="component" value="Unassembled WGS sequence"/>
</dbReference>
<dbReference type="GO" id="GO:0005975">
    <property type="term" value="P:carbohydrate metabolic process"/>
    <property type="evidence" value="ECO:0007669"/>
    <property type="project" value="InterPro"/>
</dbReference>
<evidence type="ECO:0000256" key="1">
    <source>
        <dbReference type="SAM" id="MobiDB-lite"/>
    </source>
</evidence>
<comment type="caution">
    <text evidence="3">The sequence shown here is derived from an EMBL/GenBank/DDBJ whole genome shotgun (WGS) entry which is preliminary data.</text>
</comment>
<name>A0A8T1X8Y3_9STRA</name>
<keyword evidence="4" id="KW-1185">Reference proteome</keyword>
<organism evidence="3 4">
    <name type="scientific">Phytophthora boehmeriae</name>
    <dbReference type="NCBI Taxonomy" id="109152"/>
    <lineage>
        <taxon>Eukaryota</taxon>
        <taxon>Sar</taxon>
        <taxon>Stramenopiles</taxon>
        <taxon>Oomycota</taxon>
        <taxon>Peronosporomycetes</taxon>
        <taxon>Peronosporales</taxon>
        <taxon>Peronosporaceae</taxon>
        <taxon>Phytophthora</taxon>
    </lineage>
</organism>
<protein>
    <recommendedName>
        <fullName evidence="2">Glycosyltransferase family 28 N-terminal domain-containing protein</fullName>
    </recommendedName>
</protein>
<dbReference type="EMBL" id="JAGDFL010000042">
    <property type="protein sequence ID" value="KAG7399920.1"/>
    <property type="molecule type" value="Genomic_DNA"/>
</dbReference>
<sequence>MGIRPHWGVESSSQSFKALFRRLESTQPAQNSPIVQKPSRQGDGTWPVLFRRLQQLDQHFQAWHEQLAAFFTWQATHERQDEADAEEASDHDKMRGQSMDETSELLDGYSSCEEGPGECSTLRSRSNKSRQRSKTLSDCRLEANLHRKQVGPAVQSSERNHDGDTATVVQPPVMQICIMIVGTRGDVQPFLAIAKRLQQDGHRVRLTTHTIYRDFVMSHGVEFYPLGGDPRELAAYMVKTGGSLIPPLKLETLQRDVPRQMQIIQEILMSTWPAVSCPDPDGGGEGVPGAPFRAQAIISNPVTLELAWSPVRLQN</sequence>
<dbReference type="InterPro" id="IPR004276">
    <property type="entry name" value="GlycoTrans_28_N"/>
</dbReference>
<dbReference type="GO" id="GO:0016758">
    <property type="term" value="F:hexosyltransferase activity"/>
    <property type="evidence" value="ECO:0007669"/>
    <property type="project" value="InterPro"/>
</dbReference>
<evidence type="ECO:0000259" key="2">
    <source>
        <dbReference type="Pfam" id="PF03033"/>
    </source>
</evidence>
<evidence type="ECO:0000313" key="3">
    <source>
        <dbReference type="EMBL" id="KAG7399920.1"/>
    </source>
</evidence>
<proteinExistence type="predicted"/>
<feature type="domain" description="Glycosyltransferase family 28 N-terminal" evidence="2">
    <location>
        <begin position="176"/>
        <end position="235"/>
    </location>
</feature>